<evidence type="ECO:0000313" key="3">
    <source>
        <dbReference type="Proteomes" id="UP000433876"/>
    </source>
</evidence>
<feature type="compositionally biased region" description="Basic and acidic residues" evidence="1">
    <location>
        <begin position="148"/>
        <end position="165"/>
    </location>
</feature>
<dbReference type="Proteomes" id="UP000433876">
    <property type="component" value="Unassembled WGS sequence"/>
</dbReference>
<dbReference type="EMBL" id="NMPR01000095">
    <property type="protein sequence ID" value="KAA8630750.1"/>
    <property type="molecule type" value="Genomic_DNA"/>
</dbReference>
<proteinExistence type="predicted"/>
<gene>
    <name evidence="2" type="ORF">SMACR_04530</name>
</gene>
<sequence length="182" mass="20721">MAPKAADLLSIWQSLPMELVLLVLDELVTIYLWNLDSDPFYPWEMDLEMRGEIPVSHLPDVQHDCDKDSIKMNATQLIGGVIRSWRKDIEACERQGVFRDQCSTPTPSPPGPSAKSTATSNIASRGIPAHPLSPSFRRPSRRPPLPSEDPHRRDHQRIPTLERLHRPTGSEITIHIFRQHQQ</sequence>
<dbReference type="AlphaFoldDB" id="A0A8S8ZNP1"/>
<evidence type="ECO:0000256" key="1">
    <source>
        <dbReference type="SAM" id="MobiDB-lite"/>
    </source>
</evidence>
<comment type="caution">
    <text evidence="2">The sequence shown here is derived from an EMBL/GenBank/DDBJ whole genome shotgun (WGS) entry which is preliminary data.</text>
</comment>
<name>A0A8S8ZNP1_SORMA</name>
<protein>
    <submittedName>
        <fullName evidence="2">Uncharacterized protein</fullName>
    </submittedName>
</protein>
<organism evidence="2 3">
    <name type="scientific">Sordaria macrospora</name>
    <dbReference type="NCBI Taxonomy" id="5147"/>
    <lineage>
        <taxon>Eukaryota</taxon>
        <taxon>Fungi</taxon>
        <taxon>Dikarya</taxon>
        <taxon>Ascomycota</taxon>
        <taxon>Pezizomycotina</taxon>
        <taxon>Sordariomycetes</taxon>
        <taxon>Sordariomycetidae</taxon>
        <taxon>Sordariales</taxon>
        <taxon>Sordariaceae</taxon>
        <taxon>Sordaria</taxon>
    </lineage>
</organism>
<dbReference type="VEuPathDB" id="FungiDB:SMAC_04530"/>
<reference evidence="2 3" key="1">
    <citation type="submission" date="2017-07" db="EMBL/GenBank/DDBJ databases">
        <title>Genome sequence of the Sordaria macrospora wild type strain R19027.</title>
        <authorList>
            <person name="Nowrousian M."/>
            <person name="Teichert I."/>
            <person name="Kueck U."/>
        </authorList>
    </citation>
    <scope>NUCLEOTIDE SEQUENCE [LARGE SCALE GENOMIC DNA]</scope>
    <source>
        <strain evidence="2 3">R19027</strain>
        <tissue evidence="2">Mycelium</tissue>
    </source>
</reference>
<evidence type="ECO:0000313" key="2">
    <source>
        <dbReference type="EMBL" id="KAA8630750.1"/>
    </source>
</evidence>
<accession>A0A8S8ZNP1</accession>
<feature type="region of interest" description="Disordered" evidence="1">
    <location>
        <begin position="99"/>
        <end position="169"/>
    </location>
</feature>